<proteinExistence type="predicted"/>
<name>A0A3B1B4Y2_9ZZZZ</name>
<dbReference type="EMBL" id="UOFZ01000113">
    <property type="protein sequence ID" value="VAX13366.1"/>
    <property type="molecule type" value="Genomic_DNA"/>
</dbReference>
<protein>
    <recommendedName>
        <fullName evidence="2">Outer membrane protein beta-barrel domain-containing protein</fullName>
    </recommendedName>
</protein>
<accession>A0A3B1B4Y2</accession>
<dbReference type="AlphaFoldDB" id="A0A3B1B4Y2"/>
<evidence type="ECO:0008006" key="2">
    <source>
        <dbReference type="Google" id="ProtNLM"/>
    </source>
</evidence>
<evidence type="ECO:0000313" key="1">
    <source>
        <dbReference type="EMBL" id="VAX13366.1"/>
    </source>
</evidence>
<gene>
    <name evidence="1" type="ORF">MNBD_GAMMA24-2103</name>
</gene>
<reference evidence="1" key="1">
    <citation type="submission" date="2018-06" db="EMBL/GenBank/DDBJ databases">
        <authorList>
            <person name="Zhirakovskaya E."/>
        </authorList>
    </citation>
    <scope>NUCLEOTIDE SEQUENCE</scope>
</reference>
<organism evidence="1">
    <name type="scientific">hydrothermal vent metagenome</name>
    <dbReference type="NCBI Taxonomy" id="652676"/>
    <lineage>
        <taxon>unclassified sequences</taxon>
        <taxon>metagenomes</taxon>
        <taxon>ecological metagenomes</taxon>
    </lineage>
</organism>
<sequence length="579" mass="65553">MKGLLLSKKYRVGIVVLLLCLTTERSIADLALAPIRYWGDFTYEHRIENYTQSENQIRKLATVNLKANTFLWQPWFARVNAGVGLTYNMLDREHSGSSNGEIVTGDAQLLMLPQSRFPLELHFNSQDSRVTGNALGSAPYSNTRYGLSQKYRSLDGSLNAQASYDHNLQTTAGQADDTSDLFTVSLGKVIDRNQFNFDGSREKAERRSSKINYLRNNLIARHSYRPDPSFSMENMASIVETEDDTTSFINNNRQLQLTTNTFWRPRNKPVYGNAGARYYASLNENGSATSDSKTLNAYGGINYDVTRAFRLTGNMTANGTQNSGTSALTSTQSLGARYNPEYIYLGKFQYNWNSSANVLNRNGGEFNGRHLTAQLGHNILRRFNTRPGLEYSANFSQSIVTEYDTVADDINRINNSLSLTWRKSKGTGNVYARLMGSDSRTIASPRYEVYQFINLQITSSKALTHKSALSGNITINATRNELPNTPTGGFATTSSANLVYRQVMVFNIPRLYFISDLKFDTELTRPLIIDREKQDRRIWENRLDYTVGRLQMRLSLRVSKINKTSYNILMFRVKRLFGN</sequence>